<evidence type="ECO:0000256" key="5">
    <source>
        <dbReference type="ARBA" id="ARBA00022692"/>
    </source>
</evidence>
<dbReference type="PANTHER" id="PTHR30026:SF20">
    <property type="entry name" value="OUTER MEMBRANE PROTEIN TOLC"/>
    <property type="match status" value="1"/>
</dbReference>
<dbReference type="InterPro" id="IPR003423">
    <property type="entry name" value="OMP_efflux"/>
</dbReference>
<dbReference type="HOGENOM" id="CLU_044987_0_0_0"/>
<evidence type="ECO:0000256" key="1">
    <source>
        <dbReference type="ARBA" id="ARBA00004442"/>
    </source>
</evidence>
<dbReference type="Pfam" id="PF02321">
    <property type="entry name" value="OEP"/>
    <property type="match status" value="2"/>
</dbReference>
<proteinExistence type="inferred from homology"/>
<dbReference type="PANTHER" id="PTHR30026">
    <property type="entry name" value="OUTER MEMBRANE PROTEIN TOLC"/>
    <property type="match status" value="1"/>
</dbReference>
<evidence type="ECO:0000256" key="7">
    <source>
        <dbReference type="ARBA" id="ARBA00023237"/>
    </source>
</evidence>
<protein>
    <submittedName>
        <fullName evidence="8">Outer membrane efflux protein</fullName>
    </submittedName>
</protein>
<organism evidence="8 9">
    <name type="scientific">Acidobacterium capsulatum (strain ATCC 51196 / DSM 11244 / BCRC 80197 / JCM 7670 / NBRC 15755 / NCIMB 13165 / 161)</name>
    <dbReference type="NCBI Taxonomy" id="240015"/>
    <lineage>
        <taxon>Bacteria</taxon>
        <taxon>Pseudomonadati</taxon>
        <taxon>Acidobacteriota</taxon>
        <taxon>Terriglobia</taxon>
        <taxon>Terriglobales</taxon>
        <taxon>Acidobacteriaceae</taxon>
        <taxon>Acidobacterium</taxon>
    </lineage>
</organism>
<keyword evidence="5" id="KW-0812">Transmembrane</keyword>
<evidence type="ECO:0000313" key="9">
    <source>
        <dbReference type="Proteomes" id="UP000002207"/>
    </source>
</evidence>
<evidence type="ECO:0000256" key="6">
    <source>
        <dbReference type="ARBA" id="ARBA00023136"/>
    </source>
</evidence>
<keyword evidence="9" id="KW-1185">Reference proteome</keyword>
<accession>C1F4A2</accession>
<sequence length="500" mass="53466">MYADETAKEEIAITQPMDKQMSRLWKWCGGLCVSALLIAGSQAGAQQPVVASVPPPQVRQFTVQQAVDYALANYPAVRAALEQYNAAQAGVGLAQTKYLPQMDGVWQMDRGSRESVLGVLLPQSPNILTGTQGSVTPHANRPFWTSGAGVLLSWEPFTFGYRHAQVLSAEATANRTQAQVTLTQLGVASAVADASLAVLAQEQRVYASQADVNRRRVFNKSVHALVDAHLRPGADASRADAELAAARTRLIQAQESSQLGRIALAQLLGLAGASIEIVPGPFLTVPPAQAGETLPLTDHPAAVAQQDRVLEEKARIRVLNHAYFPHFTTEGLISARGSAETSTGAIRPFPAGLGWDVHNWEAGLTASMDLTSIFSIHARKKVELANRRREEAVYAQTMQSLTSQQQMALAQLEGARRVAENTPTELAAARQSESQAVARFHAGLGTIVDVAEAQSLLAQAETDDSLGRLSIWRALADLSAANGSIHSFLNTVDAMPQGGH</sequence>
<reference evidence="8 9" key="1">
    <citation type="journal article" date="2009" name="Appl. Environ. Microbiol.">
        <title>Three genomes from the phylum Acidobacteria provide insight into the lifestyles of these microorganisms in soils.</title>
        <authorList>
            <person name="Ward N.L."/>
            <person name="Challacombe J.F."/>
            <person name="Janssen P.H."/>
            <person name="Henrissat B."/>
            <person name="Coutinho P.M."/>
            <person name="Wu M."/>
            <person name="Xie G."/>
            <person name="Haft D.H."/>
            <person name="Sait M."/>
            <person name="Badger J."/>
            <person name="Barabote R.D."/>
            <person name="Bradley B."/>
            <person name="Brettin T.S."/>
            <person name="Brinkac L.M."/>
            <person name="Bruce D."/>
            <person name="Creasy T."/>
            <person name="Daugherty S.C."/>
            <person name="Davidsen T.M."/>
            <person name="DeBoy R.T."/>
            <person name="Detter J.C."/>
            <person name="Dodson R.J."/>
            <person name="Durkin A.S."/>
            <person name="Ganapathy A."/>
            <person name="Gwinn-Giglio M."/>
            <person name="Han C.S."/>
            <person name="Khouri H."/>
            <person name="Kiss H."/>
            <person name="Kothari S.P."/>
            <person name="Madupu R."/>
            <person name="Nelson K.E."/>
            <person name="Nelson W.C."/>
            <person name="Paulsen I."/>
            <person name="Penn K."/>
            <person name="Ren Q."/>
            <person name="Rosovitz M.J."/>
            <person name="Selengut J.D."/>
            <person name="Shrivastava S."/>
            <person name="Sullivan S.A."/>
            <person name="Tapia R."/>
            <person name="Thompson L.S."/>
            <person name="Watkins K.L."/>
            <person name="Yang Q."/>
            <person name="Yu C."/>
            <person name="Zafar N."/>
            <person name="Zhou L."/>
            <person name="Kuske C.R."/>
        </authorList>
    </citation>
    <scope>NUCLEOTIDE SEQUENCE [LARGE SCALE GENOMIC DNA]</scope>
    <source>
        <strain evidence="9">ATCC 51196 / DSM 11244 / BCRC 80197 / JCM 7670 / NBRC 15755 / NCIMB 13165 / 161</strain>
    </source>
</reference>
<keyword evidence="3" id="KW-0813">Transport</keyword>
<keyword evidence="7" id="KW-0998">Cell outer membrane</keyword>
<dbReference type="InParanoid" id="C1F4A2"/>
<keyword evidence="6" id="KW-0472">Membrane</keyword>
<dbReference type="eggNOG" id="COG1538">
    <property type="taxonomic scope" value="Bacteria"/>
</dbReference>
<evidence type="ECO:0000256" key="4">
    <source>
        <dbReference type="ARBA" id="ARBA00022452"/>
    </source>
</evidence>
<comment type="subcellular location">
    <subcellularLocation>
        <location evidence="1">Cell outer membrane</location>
    </subcellularLocation>
</comment>
<evidence type="ECO:0000256" key="2">
    <source>
        <dbReference type="ARBA" id="ARBA00007613"/>
    </source>
</evidence>
<evidence type="ECO:0000256" key="3">
    <source>
        <dbReference type="ARBA" id="ARBA00022448"/>
    </source>
</evidence>
<dbReference type="GO" id="GO:0015288">
    <property type="term" value="F:porin activity"/>
    <property type="evidence" value="ECO:0007669"/>
    <property type="project" value="TreeGrafter"/>
</dbReference>
<dbReference type="InterPro" id="IPR051906">
    <property type="entry name" value="TolC-like"/>
</dbReference>
<dbReference type="GO" id="GO:0015562">
    <property type="term" value="F:efflux transmembrane transporter activity"/>
    <property type="evidence" value="ECO:0007669"/>
    <property type="project" value="InterPro"/>
</dbReference>
<dbReference type="STRING" id="240015.ACP_1131"/>
<dbReference type="KEGG" id="aca:ACP_1131"/>
<gene>
    <name evidence="8" type="ordered locus">ACP_1131</name>
</gene>
<dbReference type="Gene3D" id="1.20.1600.10">
    <property type="entry name" value="Outer membrane efflux proteins (OEP)"/>
    <property type="match status" value="1"/>
</dbReference>
<dbReference type="GO" id="GO:1990281">
    <property type="term" value="C:efflux pump complex"/>
    <property type="evidence" value="ECO:0007669"/>
    <property type="project" value="TreeGrafter"/>
</dbReference>
<dbReference type="Proteomes" id="UP000002207">
    <property type="component" value="Chromosome"/>
</dbReference>
<dbReference type="SUPFAM" id="SSF56954">
    <property type="entry name" value="Outer membrane efflux proteins (OEP)"/>
    <property type="match status" value="1"/>
</dbReference>
<dbReference type="GO" id="GO:0009279">
    <property type="term" value="C:cell outer membrane"/>
    <property type="evidence" value="ECO:0007669"/>
    <property type="project" value="UniProtKB-SubCell"/>
</dbReference>
<name>C1F4A2_ACIC5</name>
<dbReference type="AlphaFoldDB" id="C1F4A2"/>
<evidence type="ECO:0000313" key="8">
    <source>
        <dbReference type="EMBL" id="ACO33210.1"/>
    </source>
</evidence>
<dbReference type="EMBL" id="CP001472">
    <property type="protein sequence ID" value="ACO33210.1"/>
    <property type="molecule type" value="Genomic_DNA"/>
</dbReference>
<comment type="similarity">
    <text evidence="2">Belongs to the outer membrane factor (OMF) (TC 1.B.17) family.</text>
</comment>
<keyword evidence="4" id="KW-1134">Transmembrane beta strand</keyword>